<dbReference type="NCBIfam" id="TIGR03732">
    <property type="entry name" value="lanti_perm_MutE"/>
    <property type="match status" value="1"/>
</dbReference>
<reference evidence="2 3" key="1">
    <citation type="submission" date="2024-06" db="EMBL/GenBank/DDBJ databases">
        <title>Genomic Encyclopedia of Type Strains, Phase IV (KMG-IV): sequencing the most valuable type-strain genomes for metagenomic binning, comparative biology and taxonomic classification.</title>
        <authorList>
            <person name="Goeker M."/>
        </authorList>
    </citation>
    <scope>NUCLEOTIDE SEQUENCE [LARGE SCALE GENOMIC DNA]</scope>
    <source>
        <strain evidence="2 3">DSM 29492</strain>
    </source>
</reference>
<feature type="transmembrane region" description="Helical" evidence="1">
    <location>
        <begin position="134"/>
        <end position="155"/>
    </location>
</feature>
<feature type="transmembrane region" description="Helical" evidence="1">
    <location>
        <begin position="160"/>
        <end position="180"/>
    </location>
</feature>
<comment type="caution">
    <text evidence="2">The sequence shown here is derived from an EMBL/GenBank/DDBJ whole genome shotgun (WGS) entry which is preliminary data.</text>
</comment>
<organism evidence="2 3">
    <name type="scientific">Blautia caecimuris</name>
    <dbReference type="NCBI Taxonomy" id="1796615"/>
    <lineage>
        <taxon>Bacteria</taxon>
        <taxon>Bacillati</taxon>
        <taxon>Bacillota</taxon>
        <taxon>Clostridia</taxon>
        <taxon>Lachnospirales</taxon>
        <taxon>Lachnospiraceae</taxon>
        <taxon>Blautia</taxon>
    </lineage>
</organism>
<protein>
    <submittedName>
        <fullName evidence="2">ABC-2 type transport system permease protein</fullName>
    </submittedName>
</protein>
<dbReference type="InterPro" id="IPR021205">
    <property type="entry name" value="Lanti_perm_SpaE/MutE/EpiE-like"/>
</dbReference>
<feature type="transmembrane region" description="Helical" evidence="1">
    <location>
        <begin position="223"/>
        <end position="244"/>
    </location>
</feature>
<feature type="transmembrane region" description="Helical" evidence="1">
    <location>
        <begin position="16"/>
        <end position="35"/>
    </location>
</feature>
<dbReference type="CDD" id="cd21807">
    <property type="entry name" value="ABC-2_lan_permease_MutE_EpiE-like"/>
    <property type="match status" value="1"/>
</dbReference>
<dbReference type="Pfam" id="PF12730">
    <property type="entry name" value="ABC2_membrane_4"/>
    <property type="match status" value="1"/>
</dbReference>
<keyword evidence="3" id="KW-1185">Reference proteome</keyword>
<keyword evidence="1" id="KW-0472">Membrane</keyword>
<keyword evidence="1" id="KW-0812">Transmembrane</keyword>
<feature type="transmembrane region" description="Helical" evidence="1">
    <location>
        <begin position="47"/>
        <end position="66"/>
    </location>
</feature>
<name>A0ABV2MA55_9FIRM</name>
<sequence length="254" mass="28872">MNTYLKAEKMKYRHTFLWWLMILMPAVSAFLSAQLTHNYFAMDGYNWWYMLMMPGFLTVACSQIGGKDHKKQNRTIWVLPADMRRIWDAKVLLSVMVSGLATLFLTVFVLAGSVIMERGLHMTFFNAPSVPAQILAAILIWLTSLWQLPFCLFLVQKTGVLVMVIISVGLSQVAGPLMALEKLFFLIPYGITPRVMCPVLKTLPNGLPAQPGQMTYTPQLMSIPAAAVGVVVSLLWFAALWYFIRKWFQRQVEK</sequence>
<dbReference type="RefSeq" id="WP_257465622.1">
    <property type="nucleotide sequence ID" value="NZ_JANJZT010000043.1"/>
</dbReference>
<keyword evidence="1" id="KW-1133">Transmembrane helix</keyword>
<proteinExistence type="predicted"/>
<accession>A0ABV2MA55</accession>
<gene>
    <name evidence="2" type="ORF">ABID24_003548</name>
</gene>
<feature type="transmembrane region" description="Helical" evidence="1">
    <location>
        <begin position="91"/>
        <end position="114"/>
    </location>
</feature>
<evidence type="ECO:0000313" key="2">
    <source>
        <dbReference type="EMBL" id="MET3752278.1"/>
    </source>
</evidence>
<dbReference type="Proteomes" id="UP001549106">
    <property type="component" value="Unassembled WGS sequence"/>
</dbReference>
<evidence type="ECO:0000256" key="1">
    <source>
        <dbReference type="SAM" id="Phobius"/>
    </source>
</evidence>
<evidence type="ECO:0000313" key="3">
    <source>
        <dbReference type="Proteomes" id="UP001549106"/>
    </source>
</evidence>
<dbReference type="EMBL" id="JBEPMJ010000044">
    <property type="protein sequence ID" value="MET3752278.1"/>
    <property type="molecule type" value="Genomic_DNA"/>
</dbReference>